<proteinExistence type="predicted"/>
<dbReference type="Proteomes" id="UP000184111">
    <property type="component" value="Unassembled WGS sequence"/>
</dbReference>
<dbReference type="Gene3D" id="3.30.450.40">
    <property type="match status" value="1"/>
</dbReference>
<dbReference type="InterPro" id="IPR003018">
    <property type="entry name" value="GAF"/>
</dbReference>
<organism evidence="2 3">
    <name type="scientific">Actinacidiphila paucisporea</name>
    <dbReference type="NCBI Taxonomy" id="310782"/>
    <lineage>
        <taxon>Bacteria</taxon>
        <taxon>Bacillati</taxon>
        <taxon>Actinomycetota</taxon>
        <taxon>Actinomycetes</taxon>
        <taxon>Kitasatosporales</taxon>
        <taxon>Streptomycetaceae</taxon>
        <taxon>Actinacidiphila</taxon>
    </lineage>
</organism>
<dbReference type="SUPFAM" id="SSF55781">
    <property type="entry name" value="GAF domain-like"/>
    <property type="match status" value="1"/>
</dbReference>
<dbReference type="RefSeq" id="WP_073500581.1">
    <property type="nucleotide sequence ID" value="NZ_FRBI01000014.1"/>
</dbReference>
<dbReference type="OrthoDB" id="3683444at2"/>
<keyword evidence="3" id="KW-1185">Reference proteome</keyword>
<dbReference type="Pfam" id="PF13185">
    <property type="entry name" value="GAF_2"/>
    <property type="match status" value="1"/>
</dbReference>
<gene>
    <name evidence="2" type="ORF">SAMN05216499_114106</name>
</gene>
<protein>
    <submittedName>
        <fullName evidence="2">ANTAR domain-containing protein</fullName>
    </submittedName>
</protein>
<name>A0A1M7LMM1_9ACTN</name>
<accession>A0A1M7LMM1</accession>
<reference evidence="2 3" key="1">
    <citation type="submission" date="2016-11" db="EMBL/GenBank/DDBJ databases">
        <authorList>
            <person name="Jaros S."/>
            <person name="Januszkiewicz K."/>
            <person name="Wedrychowicz H."/>
        </authorList>
    </citation>
    <scope>NUCLEOTIDE SEQUENCE [LARGE SCALE GENOMIC DNA]</scope>
    <source>
        <strain evidence="2 3">CGMCC 4.2025</strain>
    </source>
</reference>
<evidence type="ECO:0000259" key="1">
    <source>
        <dbReference type="Pfam" id="PF13185"/>
    </source>
</evidence>
<feature type="domain" description="GAF" evidence="1">
    <location>
        <begin position="12"/>
        <end position="144"/>
    </location>
</feature>
<dbReference type="AlphaFoldDB" id="A0A1M7LMM1"/>
<evidence type="ECO:0000313" key="2">
    <source>
        <dbReference type="EMBL" id="SHM79460.1"/>
    </source>
</evidence>
<dbReference type="InterPro" id="IPR029016">
    <property type="entry name" value="GAF-like_dom_sf"/>
</dbReference>
<dbReference type="STRING" id="310782.SAMN05216499_114106"/>
<sequence length="239" mass="25046">MDVTDTFGTDTDPLTLAGRLVDHCVRLTSASAAGLMLVDARDRLRPLVASDRPTEALLALELDAEAAPDLDCRHSGTPVVAAPLDGFAERWPRFTAAAADRGFRAVYAAPVRVGGHPVGVLSLLGAGPDAPSADEMELISALAAVALGSMMRWRAEPARPSDILTRVQSVISAKAAVETAVGMLAATGRTTVGEAARELERYCRHEGFRAAAVARWLLDGTVTPESVLAAARQLRGPAT</sequence>
<evidence type="ECO:0000313" key="3">
    <source>
        <dbReference type="Proteomes" id="UP000184111"/>
    </source>
</evidence>
<dbReference type="EMBL" id="FRBI01000014">
    <property type="protein sequence ID" value="SHM79460.1"/>
    <property type="molecule type" value="Genomic_DNA"/>
</dbReference>